<evidence type="ECO:0000256" key="2">
    <source>
        <dbReference type="ARBA" id="ARBA00014223"/>
    </source>
</evidence>
<dbReference type="Proteomes" id="UP001470230">
    <property type="component" value="Unassembled WGS sequence"/>
</dbReference>
<evidence type="ECO:0000256" key="4">
    <source>
        <dbReference type="ARBA" id="ARBA00022614"/>
    </source>
</evidence>
<proteinExistence type="predicted"/>
<sequence>MSTSPPRRTRSKESSIASSYAIVTAPAVDLSMQELREFSEMDMEQNKNKAELDRLIKKHGADNILINALRLNNNKIDSWGNFITKLRSMAPIDMTKLQWLDLSFNKFTTIEPSIAKLKGLRKLHLHANLIRDIRDVQKLVDLPELSDLTLHGNPIEERGRGKYRNYIIGNLPRLRSLDFTPLTERDKALASSFCRNTSLMKTVFTDDEKGRQREPK</sequence>
<comment type="subcellular location">
    <subcellularLocation>
        <location evidence="1">Cytoplasm</location>
    </subcellularLocation>
</comment>
<keyword evidence="3" id="KW-0963">Cytoplasm</keyword>
<evidence type="ECO:0000313" key="7">
    <source>
        <dbReference type="Proteomes" id="UP001470230"/>
    </source>
</evidence>
<dbReference type="PANTHER" id="PTHR46545:SF1">
    <property type="entry name" value="LEUCINE-RICH REPEAT-CONTAINING PROTEIN 51"/>
    <property type="match status" value="1"/>
</dbReference>
<dbReference type="Gene3D" id="3.80.10.10">
    <property type="entry name" value="Ribonuclease Inhibitor"/>
    <property type="match status" value="1"/>
</dbReference>
<dbReference type="PROSITE" id="PS51450">
    <property type="entry name" value="LRR"/>
    <property type="match status" value="2"/>
</dbReference>
<comment type="caution">
    <text evidence="6">The sequence shown here is derived from an EMBL/GenBank/DDBJ whole genome shotgun (WGS) entry which is preliminary data.</text>
</comment>
<dbReference type="InterPro" id="IPR032675">
    <property type="entry name" value="LRR_dom_sf"/>
</dbReference>
<protein>
    <recommendedName>
        <fullName evidence="2">Leucine-rich repeat-containing protein 51</fullName>
    </recommendedName>
</protein>
<keyword evidence="4" id="KW-0433">Leucine-rich repeat</keyword>
<keyword evidence="7" id="KW-1185">Reference proteome</keyword>
<organism evidence="6 7">
    <name type="scientific">Tritrichomonas musculus</name>
    <dbReference type="NCBI Taxonomy" id="1915356"/>
    <lineage>
        <taxon>Eukaryota</taxon>
        <taxon>Metamonada</taxon>
        <taxon>Parabasalia</taxon>
        <taxon>Tritrichomonadida</taxon>
        <taxon>Tritrichomonadidae</taxon>
        <taxon>Tritrichomonas</taxon>
    </lineage>
</organism>
<name>A0ABR2IPV7_9EUKA</name>
<dbReference type="InterPro" id="IPR001611">
    <property type="entry name" value="Leu-rich_rpt"/>
</dbReference>
<reference evidence="6 7" key="1">
    <citation type="submission" date="2024-04" db="EMBL/GenBank/DDBJ databases">
        <title>Tritrichomonas musculus Genome.</title>
        <authorList>
            <person name="Alves-Ferreira E."/>
            <person name="Grigg M."/>
            <person name="Lorenzi H."/>
            <person name="Galac M."/>
        </authorList>
    </citation>
    <scope>NUCLEOTIDE SEQUENCE [LARGE SCALE GENOMIC DNA]</scope>
    <source>
        <strain evidence="6 7">EAF2021</strain>
    </source>
</reference>
<dbReference type="SUPFAM" id="SSF52058">
    <property type="entry name" value="L domain-like"/>
    <property type="match status" value="1"/>
</dbReference>
<evidence type="ECO:0000256" key="3">
    <source>
        <dbReference type="ARBA" id="ARBA00022490"/>
    </source>
</evidence>
<dbReference type="PANTHER" id="PTHR46545">
    <property type="entry name" value="LEUCINE-RICH REPEAT-CONTAINING PROTEIN 51"/>
    <property type="match status" value="1"/>
</dbReference>
<gene>
    <name evidence="6" type="ORF">M9Y10_009439</name>
</gene>
<dbReference type="EMBL" id="JAPFFF010000015">
    <property type="protein sequence ID" value="KAK8866476.1"/>
    <property type="molecule type" value="Genomic_DNA"/>
</dbReference>
<keyword evidence="5" id="KW-0677">Repeat</keyword>
<evidence type="ECO:0000313" key="6">
    <source>
        <dbReference type="EMBL" id="KAK8866476.1"/>
    </source>
</evidence>
<dbReference type="Pfam" id="PF14580">
    <property type="entry name" value="LRR_9"/>
    <property type="match status" value="1"/>
</dbReference>
<evidence type="ECO:0000256" key="5">
    <source>
        <dbReference type="ARBA" id="ARBA00022737"/>
    </source>
</evidence>
<evidence type="ECO:0000256" key="1">
    <source>
        <dbReference type="ARBA" id="ARBA00004496"/>
    </source>
</evidence>
<accession>A0ABR2IPV7</accession>